<evidence type="ECO:0000313" key="3">
    <source>
        <dbReference type="Proteomes" id="UP000268285"/>
    </source>
</evidence>
<dbReference type="AlphaFoldDB" id="A0A498QRI3"/>
<organism evidence="2 3">
    <name type="scientific">Mycobacterium pseudokansasii</name>
    <dbReference type="NCBI Taxonomy" id="2341080"/>
    <lineage>
        <taxon>Bacteria</taxon>
        <taxon>Bacillati</taxon>
        <taxon>Actinomycetota</taxon>
        <taxon>Actinomycetes</taxon>
        <taxon>Mycobacteriales</taxon>
        <taxon>Mycobacteriaceae</taxon>
        <taxon>Mycobacterium</taxon>
    </lineage>
</organism>
<proteinExistence type="predicted"/>
<dbReference type="Proteomes" id="UP000268285">
    <property type="component" value="Unassembled WGS sequence"/>
</dbReference>
<reference evidence="2 3" key="1">
    <citation type="submission" date="2018-09" db="EMBL/GenBank/DDBJ databases">
        <authorList>
            <person name="Tagini F."/>
        </authorList>
    </citation>
    <scope>NUCLEOTIDE SEQUENCE [LARGE SCALE GENOMIC DNA]</scope>
    <source>
        <strain evidence="2 3">MK142</strain>
    </source>
</reference>
<evidence type="ECO:0000256" key="1">
    <source>
        <dbReference type="SAM" id="MobiDB-lite"/>
    </source>
</evidence>
<feature type="compositionally biased region" description="Polar residues" evidence="1">
    <location>
        <begin position="75"/>
        <end position="85"/>
    </location>
</feature>
<feature type="region of interest" description="Disordered" evidence="1">
    <location>
        <begin position="62"/>
        <end position="85"/>
    </location>
</feature>
<evidence type="ECO:0000313" key="2">
    <source>
        <dbReference type="EMBL" id="VBA50127.1"/>
    </source>
</evidence>
<dbReference type="EMBL" id="UPHU01000001">
    <property type="protein sequence ID" value="VBA50127.1"/>
    <property type="molecule type" value="Genomic_DNA"/>
</dbReference>
<name>A0A498QRI3_9MYCO</name>
<feature type="region of interest" description="Disordered" evidence="1">
    <location>
        <begin position="30"/>
        <end position="50"/>
    </location>
</feature>
<accession>A0A498QRI3</accession>
<sequence>MTNSRGTVRKVLGTIAFGAVVLGVTVPACSTQGGQPASSPSSSPVASNATVTVEGRSHAITGGVECRTSPAHPSATPTESGNQTTRISAYDDSASVTLSLSDQTPPGVNGFTILLKTGSTTYQLPYLDTRSGDPKTARDTRSPGRAKLSQRGKALCASYRSGST</sequence>
<feature type="compositionally biased region" description="Basic and acidic residues" evidence="1">
    <location>
        <begin position="130"/>
        <end position="142"/>
    </location>
</feature>
<feature type="region of interest" description="Disordered" evidence="1">
    <location>
        <begin position="127"/>
        <end position="164"/>
    </location>
</feature>
<protein>
    <submittedName>
        <fullName evidence="2">Lipoprotein LppO</fullName>
    </submittedName>
</protein>
<keyword evidence="3" id="KW-1185">Reference proteome</keyword>
<gene>
    <name evidence="2" type="primary">lppO</name>
    <name evidence="2" type="ORF">LAUMK142_02400</name>
</gene>
<keyword evidence="2" id="KW-0449">Lipoprotein</keyword>